<protein>
    <submittedName>
        <fullName evidence="2">Aste57867_19901 protein</fullName>
    </submittedName>
</protein>
<proteinExistence type="predicted"/>
<reference evidence="2 3" key="1">
    <citation type="submission" date="2019-03" db="EMBL/GenBank/DDBJ databases">
        <authorList>
            <person name="Gaulin E."/>
            <person name="Dumas B."/>
        </authorList>
    </citation>
    <scope>NUCLEOTIDE SEQUENCE [LARGE SCALE GENOMIC DNA]</scope>
    <source>
        <strain evidence="2">CBS 568.67</strain>
    </source>
</reference>
<evidence type="ECO:0000313" key="3">
    <source>
        <dbReference type="Proteomes" id="UP000332933"/>
    </source>
</evidence>
<dbReference type="InterPro" id="IPR023393">
    <property type="entry name" value="START-like_dom_sf"/>
</dbReference>
<dbReference type="OrthoDB" id="509124at2759"/>
<name>A0A485LEE0_9STRA</name>
<dbReference type="EMBL" id="VJMH01006720">
    <property type="protein sequence ID" value="KAF0688500.1"/>
    <property type="molecule type" value="Genomic_DNA"/>
</dbReference>
<evidence type="ECO:0000313" key="1">
    <source>
        <dbReference type="EMBL" id="KAF0688500.1"/>
    </source>
</evidence>
<organism evidence="2 3">
    <name type="scientific">Aphanomyces stellatus</name>
    <dbReference type="NCBI Taxonomy" id="120398"/>
    <lineage>
        <taxon>Eukaryota</taxon>
        <taxon>Sar</taxon>
        <taxon>Stramenopiles</taxon>
        <taxon>Oomycota</taxon>
        <taxon>Saprolegniomycetes</taxon>
        <taxon>Saprolegniales</taxon>
        <taxon>Verrucalvaceae</taxon>
        <taxon>Aphanomyces</taxon>
    </lineage>
</organism>
<reference evidence="1" key="2">
    <citation type="submission" date="2019-06" db="EMBL/GenBank/DDBJ databases">
        <title>Genomics analysis of Aphanomyces spp. identifies a new class of oomycete effector associated with host adaptation.</title>
        <authorList>
            <person name="Gaulin E."/>
        </authorList>
    </citation>
    <scope>NUCLEOTIDE SEQUENCE</scope>
    <source>
        <strain evidence="1">CBS 578.67</strain>
    </source>
</reference>
<sequence length="174" mass="19456">MASPNAFRPTPSRQSGYFSVLAEDIVDAPASHVFKSILDLDHYDQWSTYATKATKLGAPGPLTAGATIVFRIHLDPSKPGEDTQDTVLLVEDLPECKRFVVASSPFPQWLLWAEKVQEVEVVSDTQCRLRKWISMGGPMAPLVLLLKGSVLQTRFNDYVRELKTHAEKERSKDN</sequence>
<keyword evidence="3" id="KW-1185">Reference proteome</keyword>
<dbReference type="CDD" id="cd07822">
    <property type="entry name" value="SRPBCC_4"/>
    <property type="match status" value="1"/>
</dbReference>
<evidence type="ECO:0000313" key="2">
    <source>
        <dbReference type="EMBL" id="VFT96599.1"/>
    </source>
</evidence>
<dbReference type="Proteomes" id="UP000332933">
    <property type="component" value="Unassembled WGS sequence"/>
</dbReference>
<accession>A0A485LEE0</accession>
<dbReference type="Gene3D" id="3.30.530.20">
    <property type="match status" value="1"/>
</dbReference>
<dbReference type="AlphaFoldDB" id="A0A485LEE0"/>
<gene>
    <name evidence="2" type="primary">Aste57867_19901</name>
    <name evidence="1" type="ORF">As57867_019835</name>
    <name evidence="2" type="ORF">ASTE57867_19901</name>
</gene>
<dbReference type="EMBL" id="CAADRA010006743">
    <property type="protein sequence ID" value="VFT96599.1"/>
    <property type="molecule type" value="Genomic_DNA"/>
</dbReference>
<dbReference type="SUPFAM" id="SSF55961">
    <property type="entry name" value="Bet v1-like"/>
    <property type="match status" value="1"/>
</dbReference>